<reference evidence="2 3" key="1">
    <citation type="journal article" date="2016" name="Nat. Commun.">
        <title>Thousands of microbial genomes shed light on interconnected biogeochemical processes in an aquifer system.</title>
        <authorList>
            <person name="Anantharaman K."/>
            <person name="Brown C.T."/>
            <person name="Hug L.A."/>
            <person name="Sharon I."/>
            <person name="Castelle C.J."/>
            <person name="Probst A.J."/>
            <person name="Thomas B.C."/>
            <person name="Singh A."/>
            <person name="Wilkins M.J."/>
            <person name="Karaoz U."/>
            <person name="Brodie E.L."/>
            <person name="Williams K.H."/>
            <person name="Hubbard S.S."/>
            <person name="Banfield J.F."/>
        </authorList>
    </citation>
    <scope>NUCLEOTIDE SEQUENCE [LARGE SCALE GENOMIC DNA]</scope>
</reference>
<dbReference type="Gene3D" id="3.40.630.30">
    <property type="match status" value="1"/>
</dbReference>
<name>A0A1G2D2A0_9BACT</name>
<comment type="caution">
    <text evidence="2">The sequence shown here is derived from an EMBL/GenBank/DDBJ whole genome shotgun (WGS) entry which is preliminary data.</text>
</comment>
<evidence type="ECO:0000259" key="1">
    <source>
        <dbReference type="PROSITE" id="PS51186"/>
    </source>
</evidence>
<organism evidence="2 3">
    <name type="scientific">Candidatus Lloydbacteria bacterium RIFCSPHIGHO2_02_FULL_50_13</name>
    <dbReference type="NCBI Taxonomy" id="1798661"/>
    <lineage>
        <taxon>Bacteria</taxon>
        <taxon>Candidatus Lloydiibacteriota</taxon>
    </lineage>
</organism>
<evidence type="ECO:0000313" key="3">
    <source>
        <dbReference type="Proteomes" id="UP000177996"/>
    </source>
</evidence>
<dbReference type="Proteomes" id="UP000177996">
    <property type="component" value="Unassembled WGS sequence"/>
</dbReference>
<dbReference type="SUPFAM" id="SSF55729">
    <property type="entry name" value="Acyl-CoA N-acyltransferases (Nat)"/>
    <property type="match status" value="1"/>
</dbReference>
<gene>
    <name evidence="2" type="ORF">A3D65_01475</name>
</gene>
<dbReference type="InterPro" id="IPR000182">
    <property type="entry name" value="GNAT_dom"/>
</dbReference>
<dbReference type="CDD" id="cd04301">
    <property type="entry name" value="NAT_SF"/>
    <property type="match status" value="1"/>
</dbReference>
<feature type="domain" description="N-acetyltransferase" evidence="1">
    <location>
        <begin position="1"/>
        <end position="137"/>
    </location>
</feature>
<proteinExistence type="predicted"/>
<dbReference type="InterPro" id="IPR016181">
    <property type="entry name" value="Acyl_CoA_acyltransferase"/>
</dbReference>
<sequence>MSAEEPQQIQYISPKEALEQDESPQHRLDLFVNGEKIGSAEIDYFSKPLPLYQLSDLYVFAAHHSKGYGSQIMEQVEAWLKERKKPGVLVDAIEEDEAAHGMYARRGWQKVPHSCCLHVFNWPKKISLDILRTYPLRYTDHTERKGFVANEASAIKHFVPET</sequence>
<evidence type="ECO:0000313" key="2">
    <source>
        <dbReference type="EMBL" id="OGZ07755.1"/>
    </source>
</evidence>
<dbReference type="EMBL" id="MHLL01000053">
    <property type="protein sequence ID" value="OGZ07755.1"/>
    <property type="molecule type" value="Genomic_DNA"/>
</dbReference>
<dbReference type="PROSITE" id="PS51186">
    <property type="entry name" value="GNAT"/>
    <property type="match status" value="1"/>
</dbReference>
<protein>
    <recommendedName>
        <fullName evidence="1">N-acetyltransferase domain-containing protein</fullName>
    </recommendedName>
</protein>
<dbReference type="AlphaFoldDB" id="A0A1G2D2A0"/>
<dbReference type="GO" id="GO:0016747">
    <property type="term" value="F:acyltransferase activity, transferring groups other than amino-acyl groups"/>
    <property type="evidence" value="ECO:0007669"/>
    <property type="project" value="InterPro"/>
</dbReference>
<dbReference type="Pfam" id="PF00583">
    <property type="entry name" value="Acetyltransf_1"/>
    <property type="match status" value="1"/>
</dbReference>
<accession>A0A1G2D2A0</accession>